<reference evidence="2 3" key="1">
    <citation type="submission" date="2019-10" db="EMBL/GenBank/DDBJ databases">
        <title>Bacillus from the desert of Cuatro Cinegas, Coahuila.</title>
        <authorList>
            <person name="Olmedo-Alvarez G."/>
            <person name="Saldana S."/>
            <person name="Barcelo D."/>
        </authorList>
    </citation>
    <scope>NUCLEOTIDE SEQUENCE [LARGE SCALE GENOMIC DNA]</scope>
    <source>
        <strain evidence="2 3">CH101a_3T</strain>
    </source>
</reference>
<organism evidence="2 3">
    <name type="scientific">Bacillus cereus</name>
    <dbReference type="NCBI Taxonomy" id="1396"/>
    <lineage>
        <taxon>Bacteria</taxon>
        <taxon>Bacillati</taxon>
        <taxon>Bacillota</taxon>
        <taxon>Bacilli</taxon>
        <taxon>Bacillales</taxon>
        <taxon>Bacillaceae</taxon>
        <taxon>Bacillus</taxon>
        <taxon>Bacillus cereus group</taxon>
    </lineage>
</organism>
<dbReference type="RefSeq" id="WP_061129463.1">
    <property type="nucleotide sequence ID" value="NZ_CP086328.1"/>
</dbReference>
<name>A0AB34D244_BACCE</name>
<dbReference type="AlphaFoldDB" id="A0AB34D244"/>
<dbReference type="EMBL" id="WBPB01000060">
    <property type="protein sequence ID" value="KAB2493807.1"/>
    <property type="molecule type" value="Genomic_DNA"/>
</dbReference>
<dbReference type="Proteomes" id="UP000477920">
    <property type="component" value="Unassembled WGS sequence"/>
</dbReference>
<comment type="caution">
    <text evidence="2">The sequence shown here is derived from an EMBL/GenBank/DDBJ whole genome shotgun (WGS) entry which is preliminary data.</text>
</comment>
<proteinExistence type="predicted"/>
<evidence type="ECO:0000259" key="1">
    <source>
        <dbReference type="Pfam" id="PF13022"/>
    </source>
</evidence>
<dbReference type="Pfam" id="PF13022">
    <property type="entry name" value="HTH_Tnp_1_2"/>
    <property type="match status" value="1"/>
</dbReference>
<sequence>MLDGVVRTNQAYADILGCDVRTIYKMKQNEKISQEIEKRADIGLKTSLSNAYGVLEDILFSGHSSNGEKLKALDLYLKTQGKLKEKQETTAEVTVKDSNTAAAELDRLLGL</sequence>
<gene>
    <name evidence="2" type="ORF">F8158_21320</name>
</gene>
<dbReference type="Gene3D" id="1.10.10.60">
    <property type="entry name" value="Homeodomain-like"/>
    <property type="match status" value="1"/>
</dbReference>
<accession>A0AB34D244</accession>
<evidence type="ECO:0000313" key="2">
    <source>
        <dbReference type="EMBL" id="KAB2493807.1"/>
    </source>
</evidence>
<evidence type="ECO:0000313" key="3">
    <source>
        <dbReference type="Proteomes" id="UP000477920"/>
    </source>
</evidence>
<dbReference type="InterPro" id="IPR024978">
    <property type="entry name" value="Homeodomain_phBC6A51-type"/>
</dbReference>
<protein>
    <recommendedName>
        <fullName evidence="1">Homeodomain phBC6A51-type domain-containing protein</fullName>
    </recommendedName>
</protein>
<feature type="domain" description="Homeodomain phBC6A51-type" evidence="1">
    <location>
        <begin position="7"/>
        <end position="104"/>
    </location>
</feature>